<feature type="coiled-coil region" evidence="1">
    <location>
        <begin position="545"/>
        <end position="612"/>
    </location>
</feature>
<feature type="region of interest" description="Disordered" evidence="2">
    <location>
        <begin position="1028"/>
        <end position="1047"/>
    </location>
</feature>
<organism evidence="4">
    <name type="scientific">Caenorhabditis brenneri</name>
    <name type="common">Nematode worm</name>
    <dbReference type="NCBI Taxonomy" id="135651"/>
    <lineage>
        <taxon>Eukaryota</taxon>
        <taxon>Metazoa</taxon>
        <taxon>Ecdysozoa</taxon>
        <taxon>Nematoda</taxon>
        <taxon>Chromadorea</taxon>
        <taxon>Rhabditida</taxon>
        <taxon>Rhabditina</taxon>
        <taxon>Rhabditomorpha</taxon>
        <taxon>Rhabditoidea</taxon>
        <taxon>Rhabditidae</taxon>
        <taxon>Peloderinae</taxon>
        <taxon>Caenorhabditis</taxon>
    </lineage>
</organism>
<keyword evidence="1" id="KW-0175">Coiled coil</keyword>
<feature type="coiled-coil region" evidence="1">
    <location>
        <begin position="1635"/>
        <end position="1687"/>
    </location>
</feature>
<dbReference type="HOGENOM" id="CLU_228863_0_0_1"/>
<evidence type="ECO:0000256" key="1">
    <source>
        <dbReference type="SAM" id="Coils"/>
    </source>
</evidence>
<gene>
    <name evidence="3" type="ORF">CAEBREN_32754</name>
</gene>
<feature type="region of interest" description="Disordered" evidence="2">
    <location>
        <begin position="2383"/>
        <end position="2406"/>
    </location>
</feature>
<feature type="compositionally biased region" description="Basic and acidic residues" evidence="2">
    <location>
        <begin position="1558"/>
        <end position="1576"/>
    </location>
</feature>
<feature type="coiled-coil region" evidence="1">
    <location>
        <begin position="1114"/>
        <end position="1155"/>
    </location>
</feature>
<keyword evidence="4" id="KW-1185">Reference proteome</keyword>
<proteinExistence type="predicted"/>
<feature type="region of interest" description="Disordered" evidence="2">
    <location>
        <begin position="1480"/>
        <end position="1517"/>
    </location>
</feature>
<dbReference type="EMBL" id="GL379787">
    <property type="protein sequence ID" value="EGT30690.1"/>
    <property type="molecule type" value="Genomic_DNA"/>
</dbReference>
<reference evidence="4" key="1">
    <citation type="submission" date="2011-07" db="EMBL/GenBank/DDBJ databases">
        <authorList>
            <consortium name="Caenorhabditis brenneri Sequencing and Analysis Consortium"/>
            <person name="Wilson R.K."/>
        </authorList>
    </citation>
    <scope>NUCLEOTIDE SEQUENCE [LARGE SCALE GENOMIC DNA]</scope>
    <source>
        <strain evidence="4">PB2801</strain>
    </source>
</reference>
<feature type="compositionally biased region" description="Basic and acidic residues" evidence="2">
    <location>
        <begin position="690"/>
        <end position="709"/>
    </location>
</feature>
<dbReference type="PANTHER" id="PTHR21566">
    <property type="entry name" value="CILIA- AND FLAGELLA-ASSOCIATED PROTEIN 251-LIKE-RELATED-RELATED"/>
    <property type="match status" value="1"/>
</dbReference>
<dbReference type="InParanoid" id="G0MA69"/>
<evidence type="ECO:0000313" key="4">
    <source>
        <dbReference type="Proteomes" id="UP000008068"/>
    </source>
</evidence>
<feature type="coiled-coil region" evidence="1">
    <location>
        <begin position="2240"/>
        <end position="2307"/>
    </location>
</feature>
<feature type="region of interest" description="Disordered" evidence="2">
    <location>
        <begin position="439"/>
        <end position="466"/>
    </location>
</feature>
<feature type="region of interest" description="Disordered" evidence="2">
    <location>
        <begin position="2212"/>
        <end position="2234"/>
    </location>
</feature>
<feature type="compositionally biased region" description="Basic and acidic residues" evidence="2">
    <location>
        <begin position="1030"/>
        <end position="1047"/>
    </location>
</feature>
<feature type="coiled-coil region" evidence="1">
    <location>
        <begin position="1180"/>
        <end position="1218"/>
    </location>
</feature>
<feature type="region of interest" description="Disordered" evidence="2">
    <location>
        <begin position="2137"/>
        <end position="2156"/>
    </location>
</feature>
<name>G0MA69_CAEBE</name>
<feature type="region of interest" description="Disordered" evidence="2">
    <location>
        <begin position="1556"/>
        <end position="1576"/>
    </location>
</feature>
<dbReference type="Proteomes" id="UP000008068">
    <property type="component" value="Unassembled WGS sequence"/>
</dbReference>
<dbReference type="PANTHER" id="PTHR21566:SF2">
    <property type="entry name" value="CILIA- AND FLAGELLA-ASSOCIATED PROTEIN 251-LIKE-RELATED"/>
    <property type="match status" value="1"/>
</dbReference>
<evidence type="ECO:0000313" key="3">
    <source>
        <dbReference type="EMBL" id="EGT30690.1"/>
    </source>
</evidence>
<dbReference type="InterPro" id="IPR007883">
    <property type="entry name" value="DUF713"/>
</dbReference>
<sequence length="2455" mass="284526">MVVQLVVTPEMIKCFHECTEEGNYLQLFEDYEQFFESFKENLSKVNFSEPLYSAIIKEFDFLLNCLSTWVPSTALPWDKETINPGLYLLGFLPRFVLAMQTRNWNDFYKQFLPIIDLMIETARRQEIIDLKIGFGTELYETFNLRDEAVNPQETQLRVSAICTSGHLSPFDCDSNCRRFLRSLYGSKRINRKNVGKLVLTEEMITCFHECAEKRDFRILFEKYSAFFDILLESLGKVNPDTESLSTFIFKNSKLLLGYLTKWDPNEMLPWDNDSIRIENRYSGLIPHLHIAMVIQDWDGFYEQHRQTADMLIKEARSQELIDLKIEYEGKLYDSFKDRDAPEQQHFNSFIRKYGSNRHFSMLYNENGKRPPINFLRRTLSGVGPKPELKEFTNLTTSKSVAKHVTFAEPESKTAESTREIPIKLVKSSVPEVKKTVSPGIPEVKESDSNRVTEVKASPKVSSGPDTEDELYQIECRYQRVLKEQISKKHSTRIPEVKEGVPSRATETRQTAPAAVPKAYEFGSNRFPEVKETPNVFPSPQREVFHVNQNEEINRLECRIHKLLAKQLDLIQVETDRKHKNLETRMNFLEESLKTVESNQRTFNQKLQQMESRFEISMEMKLRKFGANLASANRPVNSTKQIELLEEQLQFRELILHQKIDEIKIREQTLDNRMNELMELVESKMDNFGEKRLPEESKNENCDSEKKKVPDQTQEDIDFDKKLAEQLLDYEVRLRRIQKKRKEMNVRFSNYKTKSDFRILHLFFTPGSIILCHIETMVVHLVITEDMIKCFHSCAKKGDYQPLFKDYSQFFESLTENLCKVNFSIPFYSEVVKESKYLLNFISTWVPNTDVPWEKKTSNPNLFILDFLPRLVLAMQTRNWDGFYKRFSPFIDIAIGKARRQGIIDMKIEFRLKVYDTFKLRDNVVSSTCKVKKCEPNQPANVTVASKVPEDKQTVPTEVTKFEEPDVPEVKGSSLAQVPDVKEKSVPSKTSEVQQTVPAGITAIKTPDSKIEESDPTEVPGVKELSSTKVQDVKKSVPTEKPKIKQTDPTEIPKVEDIDSTKVPEVNELPEVISEPKPENLQINHKDELCQIEARLQKLLTEQLDLIRIDTDKKQEHLETRINFLEENLKTVESNQKTIDQKLQQMESRLENAMEMKFKKFEENLTSETSQSKPEDPTKRIELLEEQLQVREMQLHQKIDEIKIREQTLDNRMNELMELMESKMDSSKAKNFPDEPQVDSSIPEKKKIKQKTQEDIDFDKKLAEQLLDYEVRLKRIQKKRKEINVRVESRFEKKMVVHLVITEDMIKCFHSCAKKGDYQPLFKDYAQFFESLTENLCKINFSIPFYSEVVKESKYLLNFISTWVPNTDVPWEKKTSNPNLFILDFFPHLVLAMQTKNWDGFYKRFSPFIDITIGTARRQEIFDLKIEFRSEVYDTFKFRDNAVSSTCKALKCESSQPANKNVPSKVPEDKQTVPIEVTKVEEPGLPEAKRVDPTSVPEVKESGSAEVPEVKESVPSKISEVQQTVPAGITDVKEVDSKIEESGPTKVPGVKELSSTKVQDVKKSVPTEKPKVKQTDPTEIPKVEDIDSTKVPEVNELPEVISEPKPENLQINHKDELCQIEARLQKLLAEQIDLIRIGTERKCKNLEARIDVLEENLRTVDANQKTINQKLQQMESRLERTMETKLKKFEENFTLNENEDPTKKLELLEEQLQFRELILHQKIDEIKIREQTLDNRMNELMELMGSKMGNSKAKNFPDNTRNNSSIPEVKKIPEKTQEDIDFDKKLAEQLLDYEERLRRIQKKTERDEKHEKGSTKMVIQLIITPGMIKCFHECTAKSDYKQLFNDYPQFFASLEENVTELEFGDPLPSTIIDEFSFFRSFIYAWEPNTRLPMNKESIGPDHCMLKFLPRLCLAMQTRNWDDFYEKYLPTIDLLIQEARKQKIIDLKIGFGPELYDTFSQRDQAANQLNQKQQVETPQHRVSALCSNGHSSPFDCNSNCIRFLRSLYGSKRVKGRKPLEESAAPTKQKSSKHVTFAELDTEKSEDGVVLDIPKGLVASKVAETKGIIRANDIAVKHEVHTGIDKKSEGGFITEIPIKFVPEVKDTVPPEIDKVKELGSTSVPEVKELGSTNVSEVNKTVPSRVTEAKKTPPVKTNEVEEVGPICAPEVKETDPVKDIEVNELGSTNVSAIKQSGPSRVPEMKPTVQTEIPILGSNPLGSTSVSELKDTPNVPTVPETENVQANQRDEIIQLESRLQKLLKEQLDLIRIESDRKHKILETRIIFLEENLKTVEIKQETFDQKLQQMESRFESSMETGLKKFGENLTSTIAQNKNEGSTKKLELLEKKLQLRELILHQKIDEIKIREQTLDNRMNQLMELVERKMTNFDEPQDDGGNSEEQKTLERTEEDIDFDKKLAEQLLDYEERLRRIQKKRKEMIVGFKLNFCNDRICFFQEDS</sequence>
<protein>
    <submittedName>
        <fullName evidence="3">Uncharacterized protein</fullName>
    </submittedName>
</protein>
<feature type="compositionally biased region" description="Basic and acidic residues" evidence="2">
    <location>
        <begin position="1480"/>
        <end position="1513"/>
    </location>
</feature>
<feature type="region of interest" description="Disordered" evidence="2">
    <location>
        <begin position="690"/>
        <end position="710"/>
    </location>
</feature>
<evidence type="ECO:0000256" key="2">
    <source>
        <dbReference type="SAM" id="MobiDB-lite"/>
    </source>
</evidence>
<accession>G0MA69</accession>
<feature type="region of interest" description="Disordered" evidence="2">
    <location>
        <begin position="492"/>
        <end position="513"/>
    </location>
</feature>
<feature type="compositionally biased region" description="Basic and acidic residues" evidence="2">
    <location>
        <begin position="442"/>
        <end position="453"/>
    </location>
</feature>